<proteinExistence type="inferred from homology"/>
<dbReference type="GO" id="GO:0044423">
    <property type="term" value="C:virion component"/>
    <property type="evidence" value="ECO:0007669"/>
    <property type="project" value="UniProtKB-KW"/>
</dbReference>
<dbReference type="SMART" id="SM00490">
    <property type="entry name" value="HELICc"/>
    <property type="match status" value="1"/>
</dbReference>
<dbReference type="RefSeq" id="YP_010796907.1">
    <property type="nucleotide sequence ID" value="NC_076102.1"/>
</dbReference>
<evidence type="ECO:0000256" key="3">
    <source>
        <dbReference type="ARBA" id="ARBA00011245"/>
    </source>
</evidence>
<comment type="catalytic activity">
    <reaction evidence="15">
        <text>ATP + H2O = ADP + phosphate + H(+)</text>
        <dbReference type="Rhea" id="RHEA:13065"/>
        <dbReference type="ChEBI" id="CHEBI:15377"/>
        <dbReference type="ChEBI" id="CHEBI:15378"/>
        <dbReference type="ChEBI" id="CHEBI:30616"/>
        <dbReference type="ChEBI" id="CHEBI:43474"/>
        <dbReference type="ChEBI" id="CHEBI:456216"/>
        <dbReference type="EC" id="3.6.4.13"/>
    </reaction>
</comment>
<evidence type="ECO:0000313" key="18">
    <source>
        <dbReference type="EMBL" id="AKS26451.1"/>
    </source>
</evidence>
<dbReference type="Pfam" id="PF00271">
    <property type="entry name" value="Helicase_C"/>
    <property type="match status" value="1"/>
</dbReference>
<feature type="domain" description="Helicase ATP-binding" evidence="16">
    <location>
        <begin position="187"/>
        <end position="369"/>
    </location>
</feature>
<evidence type="ECO:0000256" key="10">
    <source>
        <dbReference type="ARBA" id="ARBA00022844"/>
    </source>
</evidence>
<protein>
    <recommendedName>
        <fullName evidence="5">RNA helicase NPH-II</fullName>
        <ecNumber evidence="4">3.6.4.13</ecNumber>
    </recommendedName>
    <alternativeName>
        <fullName evidence="14">Nucleoside triphosphatase II</fullName>
    </alternativeName>
    <alternativeName>
        <fullName evidence="13">Nucleoside triphosphate phosphohydrolase II</fullName>
    </alternativeName>
</protein>
<evidence type="ECO:0000256" key="13">
    <source>
        <dbReference type="ARBA" id="ARBA00030963"/>
    </source>
</evidence>
<dbReference type="InterPro" id="IPR001650">
    <property type="entry name" value="Helicase_C-like"/>
</dbReference>
<dbReference type="InterPro" id="IPR027417">
    <property type="entry name" value="P-loop_NTPase"/>
</dbReference>
<dbReference type="GO" id="GO:0017111">
    <property type="term" value="F:ribonucleoside triphosphate phosphatase activity"/>
    <property type="evidence" value="ECO:0007669"/>
    <property type="project" value="InterPro"/>
</dbReference>
<name>A0A7R5WKA1_9POXV</name>
<dbReference type="SMART" id="SM00487">
    <property type="entry name" value="DEXDc"/>
    <property type="match status" value="1"/>
</dbReference>
<reference evidence="18 19" key="1">
    <citation type="submission" date="2015-04" db="EMBL/GenBank/DDBJ databases">
        <title>Diachasmimorpha longicaudata entomopoxvirus genome.</title>
        <authorList>
            <person name="Coffman K.A."/>
            <person name="Burke G.R."/>
        </authorList>
    </citation>
    <scope>NUCLEOTIDE SEQUENCE [LARGE SCALE GENOMIC DNA]</scope>
</reference>
<dbReference type="InterPro" id="IPR011545">
    <property type="entry name" value="DEAD/DEAH_box_helicase_dom"/>
</dbReference>
<evidence type="ECO:0000256" key="5">
    <source>
        <dbReference type="ARBA" id="ARBA00017851"/>
    </source>
</evidence>
<evidence type="ECO:0000256" key="9">
    <source>
        <dbReference type="ARBA" id="ARBA00022840"/>
    </source>
</evidence>
<comment type="similarity">
    <text evidence="2">Belongs to the DEAD box helicase family. DEAH subfamily.</text>
</comment>
<keyword evidence="6" id="KW-0547">Nucleotide-binding</keyword>
<dbReference type="GO" id="GO:0005524">
    <property type="term" value="F:ATP binding"/>
    <property type="evidence" value="ECO:0007669"/>
    <property type="project" value="UniProtKB-KW"/>
</dbReference>
<sequence>MSPSLRYERLFIPNGVDLFTIFHVDQDIKAYIRENYKDFFLLFFPVYKHIWYNKFCVRDRQTGKIYLQSKNEHITINQEIFDIDQHRKALLRDLQLDPIFLEKENNIQCGDFLIDLTAYAFLYIRIFDNITQQNMSFLLALSLLRNSLPYGFCNSPIKQKRTIRKPVFNFDKIPLKSLQLGFQQKLFTVWANKDDVIITGGTGTGKTSQVPKILWWINYLFDGFEELDTFSIMSYRPIFRHTVLSLPRKVLIYENSRSVAKSLGFRTIKDSPIKCLFKDVHETEFANPEAKRFKTPFLFSINRLTTFKNVNTVILDEIHEHDTYADIAMAIVKKKKKDLRIRNLVLITATISDDLARLQEFLPNIKHLDIQSGTLYPIKELDFSHKCNFENNFINIEQIINEYATNPGESVLFFLPSMSILNKLEQRLSTHLSNNFFKIVLLSRFHMARNPNLLDEIKNETRRCVIILSTPIAESSLTLPNVKVVIDAGLFYSKSFFSGKIISVTQSMAEQRRGRVGRVSSGTYIKLYKPHQINLSFKKIDSEFLFPYIVNCLYYQISFDDLFIRPTDPQRFERMIDFFKQRGVDFYKKINDIFFLYNSYVFSLPEHLIIFLNYPHLAKYLVGLEDSDDKESYIRQHGPYLYTIAEIMNLKLKSIKDKFMIENFYEQISIFSANIVSVYNNRDCYLLSEGYAIR</sequence>
<evidence type="ECO:0000256" key="8">
    <source>
        <dbReference type="ARBA" id="ARBA00022806"/>
    </source>
</evidence>
<evidence type="ECO:0000256" key="12">
    <source>
        <dbReference type="ARBA" id="ARBA00025677"/>
    </source>
</evidence>
<dbReference type="KEGG" id="vg:80534584"/>
<feature type="domain" description="Helicase C-terminal" evidence="17">
    <location>
        <begin position="395"/>
        <end position="563"/>
    </location>
</feature>
<keyword evidence="11" id="KW-0804">Transcription</keyword>
<dbReference type="InterPro" id="IPR014001">
    <property type="entry name" value="Helicase_ATP-bd"/>
</dbReference>
<comment type="subcellular location">
    <subcellularLocation>
        <location evidence="1">Virion</location>
    </subcellularLocation>
</comment>
<dbReference type="PANTHER" id="PTHR18934:SF221">
    <property type="entry name" value="ATP-DEPENDENT RNA HELICASE DHX34-RELATED"/>
    <property type="match status" value="1"/>
</dbReference>
<dbReference type="Proteomes" id="UP000593702">
    <property type="component" value="Segment"/>
</dbReference>
<evidence type="ECO:0000256" key="14">
    <source>
        <dbReference type="ARBA" id="ARBA00031914"/>
    </source>
</evidence>
<dbReference type="Gene3D" id="3.40.50.300">
    <property type="entry name" value="P-loop containing nucleotide triphosphate hydrolases"/>
    <property type="match status" value="2"/>
</dbReference>
<evidence type="ECO:0000256" key="1">
    <source>
        <dbReference type="ARBA" id="ARBA00004328"/>
    </source>
</evidence>
<evidence type="ECO:0000256" key="6">
    <source>
        <dbReference type="ARBA" id="ARBA00022741"/>
    </source>
</evidence>
<evidence type="ECO:0000256" key="4">
    <source>
        <dbReference type="ARBA" id="ARBA00012552"/>
    </source>
</evidence>
<evidence type="ECO:0000256" key="2">
    <source>
        <dbReference type="ARBA" id="ARBA00008792"/>
    </source>
</evidence>
<comment type="subunit">
    <text evidence="3">Monomer.</text>
</comment>
<dbReference type="SUPFAM" id="SSF52540">
    <property type="entry name" value="P-loop containing nucleoside triphosphate hydrolases"/>
    <property type="match status" value="1"/>
</dbReference>
<dbReference type="PROSITE" id="PS51194">
    <property type="entry name" value="HELICASE_CTER"/>
    <property type="match status" value="1"/>
</dbReference>
<comment type="function">
    <text evidence="12">NTP-dependent helicase that catalyzes unidirectional unwinding of 3'tailed duplex RNAs and plays an important role during transcription of early mRNAs, presumably by preventing R-loop formation behind the elongating RNA polymerase. Might also play a role in the export of newly synthesized mRNA chains out of the core into the cytoplasm. Required for replication and propagation of viral particles.</text>
</comment>
<dbReference type="EC" id="3.6.4.13" evidence="4"/>
<keyword evidence="8 18" id="KW-0347">Helicase</keyword>
<evidence type="ECO:0000256" key="7">
    <source>
        <dbReference type="ARBA" id="ARBA00022801"/>
    </source>
</evidence>
<accession>A0A7R5WKA1</accession>
<evidence type="ECO:0000313" key="19">
    <source>
        <dbReference type="Proteomes" id="UP000593702"/>
    </source>
</evidence>
<dbReference type="PANTHER" id="PTHR18934">
    <property type="entry name" value="ATP-DEPENDENT RNA HELICASE"/>
    <property type="match status" value="1"/>
</dbReference>
<dbReference type="GO" id="GO:0003724">
    <property type="term" value="F:RNA helicase activity"/>
    <property type="evidence" value="ECO:0007669"/>
    <property type="project" value="UniProtKB-EC"/>
</dbReference>
<dbReference type="Pfam" id="PF12011">
    <property type="entry name" value="NPH-II"/>
    <property type="match status" value="1"/>
</dbReference>
<gene>
    <name evidence="18" type="primary">NPH2</name>
    <name evidence="18" type="ORF">DLEV_160</name>
</gene>
<keyword evidence="19" id="KW-1185">Reference proteome</keyword>
<dbReference type="PROSITE" id="PS51192">
    <property type="entry name" value="HELICASE_ATP_BIND_1"/>
    <property type="match status" value="1"/>
</dbReference>
<evidence type="ECO:0000256" key="15">
    <source>
        <dbReference type="ARBA" id="ARBA00047984"/>
    </source>
</evidence>
<evidence type="ECO:0000256" key="11">
    <source>
        <dbReference type="ARBA" id="ARBA00023163"/>
    </source>
</evidence>
<evidence type="ECO:0000259" key="16">
    <source>
        <dbReference type="PROSITE" id="PS51192"/>
    </source>
</evidence>
<keyword evidence="9" id="KW-0067">ATP-binding</keyword>
<keyword evidence="7" id="KW-0378">Hydrolase</keyword>
<dbReference type="GeneID" id="80534584"/>
<evidence type="ECO:0000259" key="17">
    <source>
        <dbReference type="PROSITE" id="PS51194"/>
    </source>
</evidence>
<dbReference type="EMBL" id="KR095315">
    <property type="protein sequence ID" value="AKS26451.1"/>
    <property type="molecule type" value="Genomic_DNA"/>
</dbReference>
<dbReference type="GO" id="GO:0003723">
    <property type="term" value="F:RNA binding"/>
    <property type="evidence" value="ECO:0007669"/>
    <property type="project" value="TreeGrafter"/>
</dbReference>
<organism evidence="18 19">
    <name type="scientific">Diachasmimorpha longicaudata entomopoxvirus</name>
    <dbReference type="NCBI Taxonomy" id="109981"/>
    <lineage>
        <taxon>Viruses</taxon>
        <taxon>Varidnaviria</taxon>
        <taxon>Bamfordvirae</taxon>
        <taxon>Nucleocytoviricota</taxon>
        <taxon>Pokkesviricetes</taxon>
        <taxon>Chitovirales</taxon>
        <taxon>Poxviridae</taxon>
        <taxon>Entomopoxvirinae</taxon>
        <taxon>Epsilonentomopoxvirus</taxon>
        <taxon>Epsilonentomopoxvirus dlongicaudata</taxon>
        <taxon>Diachasmimorpha entomopoxvirus</taxon>
    </lineage>
</organism>
<keyword evidence="10" id="KW-0946">Virion</keyword>
<dbReference type="InterPro" id="IPR021892">
    <property type="entry name" value="NPH-II"/>
</dbReference>
<dbReference type="Pfam" id="PF00270">
    <property type="entry name" value="DEAD"/>
    <property type="match status" value="1"/>
</dbReference>